<accession>A0A0G4EXZ3</accession>
<dbReference type="InterPro" id="IPR027417">
    <property type="entry name" value="P-loop_NTPase"/>
</dbReference>
<keyword evidence="2" id="KW-0732">Signal</keyword>
<evidence type="ECO:0000313" key="4">
    <source>
        <dbReference type="Proteomes" id="UP000041254"/>
    </source>
</evidence>
<evidence type="ECO:0008006" key="5">
    <source>
        <dbReference type="Google" id="ProtNLM"/>
    </source>
</evidence>
<proteinExistence type="predicted"/>
<feature type="chain" id="PRO_5005188469" description="AAA+ ATPase domain-containing protein" evidence="2">
    <location>
        <begin position="17"/>
        <end position="618"/>
    </location>
</feature>
<dbReference type="OrthoDB" id="430279at2759"/>
<dbReference type="InParanoid" id="A0A0G4EXZ3"/>
<dbReference type="PhylomeDB" id="A0A0G4EXZ3"/>
<dbReference type="AlphaFoldDB" id="A0A0G4EXZ3"/>
<gene>
    <name evidence="3" type="ORF">Vbra_8422</name>
</gene>
<sequence>MALLLLPLNTTQTAAAIGSDRAASGLQLMRMRPHRGRGGPLEAFLPSVPKEMPLRGFGMRRDESVRAIHAGTCRELRHPSTHSASLGPINRMRPSAATARWPSMRRRTALLSAVATQAETAGDSPEAAGKPSLEGRVELTVDDLLPTAEVPLPRVDLTTEPEVFIGSDYMDKAYSLLLREYGRYDDSSARVMPMSLVGFQGAGKTLMLKELSKKLRQEGIPAVFISFGDETEYNIDTEGASTPLFDSLNLRLAWAAATDEAQARVARAANVDVDKLNFTMWLRHASISERTAREWLDRQPCVLLIDDLHRFATLQGDERSKADAKVGGYLKYDFLHRCDRHFVFTEPNNATTVSGDFLSFLDPMFRKWRDLLRPELPLIEEKDLEHLLDSNVTREIERLTRWSLRPREANEVPPQVGNVLPGSLVIPLSGDTQSTGCKFGGYFGSEWRNTEDVVKAFVERSGPPSERSTWDPRTVFFYQPEPDAFNDEYDFFLFVVGKDGKLSDVWGYKCVRGDALPPGEDEPFIDYKDRRQQWMETNVWPPLPGNPLPGAADLFSDPDMRSMEIKSVWLRGGGGRGEKAFVRRQEDGHAWIVPSRDDVDALLGLALNRTCSFVRSSA</sequence>
<keyword evidence="4" id="KW-1185">Reference proteome</keyword>
<dbReference type="Proteomes" id="UP000041254">
    <property type="component" value="Unassembled WGS sequence"/>
</dbReference>
<reference evidence="3 4" key="1">
    <citation type="submission" date="2014-11" db="EMBL/GenBank/DDBJ databases">
        <authorList>
            <person name="Zhu J."/>
            <person name="Qi W."/>
            <person name="Song R."/>
        </authorList>
    </citation>
    <scope>NUCLEOTIDE SEQUENCE [LARGE SCALE GENOMIC DNA]</scope>
</reference>
<name>A0A0G4EXZ3_VITBC</name>
<evidence type="ECO:0000256" key="2">
    <source>
        <dbReference type="SAM" id="SignalP"/>
    </source>
</evidence>
<feature type="region of interest" description="Disordered" evidence="1">
    <location>
        <begin position="115"/>
        <end position="134"/>
    </location>
</feature>
<dbReference type="SUPFAM" id="SSF52540">
    <property type="entry name" value="P-loop containing nucleoside triphosphate hydrolases"/>
    <property type="match status" value="1"/>
</dbReference>
<protein>
    <recommendedName>
        <fullName evidence="5">AAA+ ATPase domain-containing protein</fullName>
    </recommendedName>
</protein>
<dbReference type="VEuPathDB" id="CryptoDB:Vbra_8422"/>
<evidence type="ECO:0000256" key="1">
    <source>
        <dbReference type="SAM" id="MobiDB-lite"/>
    </source>
</evidence>
<organism evidence="3 4">
    <name type="scientific">Vitrella brassicaformis (strain CCMP3155)</name>
    <dbReference type="NCBI Taxonomy" id="1169540"/>
    <lineage>
        <taxon>Eukaryota</taxon>
        <taxon>Sar</taxon>
        <taxon>Alveolata</taxon>
        <taxon>Colpodellida</taxon>
        <taxon>Vitrellaceae</taxon>
        <taxon>Vitrella</taxon>
    </lineage>
</organism>
<evidence type="ECO:0000313" key="3">
    <source>
        <dbReference type="EMBL" id="CEM03591.1"/>
    </source>
</evidence>
<feature type="signal peptide" evidence="2">
    <location>
        <begin position="1"/>
        <end position="16"/>
    </location>
</feature>
<dbReference type="EMBL" id="CDMY01000345">
    <property type="protein sequence ID" value="CEM03591.1"/>
    <property type="molecule type" value="Genomic_DNA"/>
</dbReference>